<evidence type="ECO:0000313" key="3">
    <source>
        <dbReference type="Proteomes" id="UP000001058"/>
    </source>
</evidence>
<proteinExistence type="predicted"/>
<dbReference type="Gene3D" id="3.90.1300.10">
    <property type="entry name" value="Amidase signature (AS) domain"/>
    <property type="match status" value="1"/>
</dbReference>
<dbReference type="Pfam" id="PF01425">
    <property type="entry name" value="Amidase"/>
    <property type="match status" value="2"/>
</dbReference>
<dbReference type="SUPFAM" id="SSF75304">
    <property type="entry name" value="Amidase signature (AS) enzymes"/>
    <property type="match status" value="1"/>
</dbReference>
<dbReference type="EMBL" id="GL378328">
    <property type="protein sequence ID" value="EFJ51249.1"/>
    <property type="molecule type" value="Genomic_DNA"/>
</dbReference>
<name>D8TMG3_VOLCA</name>
<dbReference type="InParanoid" id="D8TMG3"/>
<dbReference type="KEGG" id="vcn:VOLCADRAFT_116484"/>
<protein>
    <recommendedName>
        <fullName evidence="1">Amidase domain-containing protein</fullName>
    </recommendedName>
</protein>
<dbReference type="PANTHER" id="PTHR46310">
    <property type="entry name" value="AMIDASE 1"/>
    <property type="match status" value="1"/>
</dbReference>
<dbReference type="InterPro" id="IPR036928">
    <property type="entry name" value="AS_sf"/>
</dbReference>
<dbReference type="Proteomes" id="UP000001058">
    <property type="component" value="Unassembled WGS sequence"/>
</dbReference>
<dbReference type="PANTHER" id="PTHR46310:SF7">
    <property type="entry name" value="AMIDASE 1"/>
    <property type="match status" value="1"/>
</dbReference>
<dbReference type="FunCoup" id="D8TMG3">
    <property type="interactions" value="717"/>
</dbReference>
<dbReference type="AlphaFoldDB" id="D8TMG3"/>
<feature type="domain" description="Amidase" evidence="1">
    <location>
        <begin position="181"/>
        <end position="293"/>
    </location>
</feature>
<keyword evidence="3" id="KW-1185">Reference proteome</keyword>
<evidence type="ECO:0000259" key="1">
    <source>
        <dbReference type="Pfam" id="PF01425"/>
    </source>
</evidence>
<organism evidence="3">
    <name type="scientific">Volvox carteri f. nagariensis</name>
    <dbReference type="NCBI Taxonomy" id="3068"/>
    <lineage>
        <taxon>Eukaryota</taxon>
        <taxon>Viridiplantae</taxon>
        <taxon>Chlorophyta</taxon>
        <taxon>core chlorophytes</taxon>
        <taxon>Chlorophyceae</taxon>
        <taxon>CS clade</taxon>
        <taxon>Chlamydomonadales</taxon>
        <taxon>Volvocaceae</taxon>
        <taxon>Volvox</taxon>
    </lineage>
</organism>
<dbReference type="GeneID" id="9624879"/>
<dbReference type="eggNOG" id="KOG1211">
    <property type="taxonomic scope" value="Eukaryota"/>
</dbReference>
<dbReference type="PROSITE" id="PS51257">
    <property type="entry name" value="PROKAR_LIPOPROTEIN"/>
    <property type="match status" value="1"/>
</dbReference>
<dbReference type="RefSeq" id="XP_002947716.1">
    <property type="nucleotide sequence ID" value="XM_002947670.1"/>
</dbReference>
<dbReference type="InterPro" id="IPR023631">
    <property type="entry name" value="Amidase_dom"/>
</dbReference>
<gene>
    <name evidence="2" type="ORF">VOLCADRAFT_116484</name>
</gene>
<feature type="domain" description="Amidase" evidence="1">
    <location>
        <begin position="18"/>
        <end position="89"/>
    </location>
</feature>
<reference evidence="2 3" key="1">
    <citation type="journal article" date="2010" name="Science">
        <title>Genomic analysis of organismal complexity in the multicellular green alga Volvox carteri.</title>
        <authorList>
            <person name="Prochnik S.E."/>
            <person name="Umen J."/>
            <person name="Nedelcu A.M."/>
            <person name="Hallmann A."/>
            <person name="Miller S.M."/>
            <person name="Nishii I."/>
            <person name="Ferris P."/>
            <person name="Kuo A."/>
            <person name="Mitros T."/>
            <person name="Fritz-Laylin L.K."/>
            <person name="Hellsten U."/>
            <person name="Chapman J."/>
            <person name="Simakov O."/>
            <person name="Rensing S.A."/>
            <person name="Terry A."/>
            <person name="Pangilinan J."/>
            <person name="Kapitonov V."/>
            <person name="Jurka J."/>
            <person name="Salamov A."/>
            <person name="Shapiro H."/>
            <person name="Schmutz J."/>
            <person name="Grimwood J."/>
            <person name="Lindquist E."/>
            <person name="Lucas S."/>
            <person name="Grigoriev I.V."/>
            <person name="Schmitt R."/>
            <person name="Kirk D."/>
            <person name="Rokhsar D.S."/>
        </authorList>
    </citation>
    <scope>NUCLEOTIDE SEQUENCE [LARGE SCALE GENOMIC DNA]</scope>
    <source>
        <strain evidence="3">f. Nagariensis / Eve</strain>
    </source>
</reference>
<accession>D8TMG3</accession>
<evidence type="ECO:0000313" key="2">
    <source>
        <dbReference type="EMBL" id="EFJ51249.1"/>
    </source>
</evidence>
<sequence>MPKFLAPSSKKPSPMSHVAVACGDVDIGLGTDTGGSIRVPASFCGLLGIRPTWGRVARCGTTALAPSFTTPGWFARDPAVLRAVGAVLLDPSSRGSSRLGRWLVAKDAFALADPPTGKAIYDTLSAQFPKVVQLLGQPLEVEVAAPLSGEGLGTFVDWMGVFRGFEVWQEHAAWVSAHNPEFGPGIKERFAMAAAVTKEQHEVGSAKRRRIRSHLLELLGSDGLLVVPTTPGPAPPVNTPPADLDAWRTRLISLTSIAGLAGLPQVSLPIARVDGLPVGLGLIGPPGSDEALLEITEHLMGVIAQPLQ</sequence>
<dbReference type="OrthoDB" id="245563at2759"/>
<dbReference type="STRING" id="3068.D8TMG3"/>